<evidence type="ECO:0000313" key="2">
    <source>
        <dbReference type="Proteomes" id="UP000215405"/>
    </source>
</evidence>
<sequence>MDFLSDRLFDGRKIRGLITVGAFSKIAPADNSFVEAIGHDYNHVRPHSSICLKTPVEFMKSIGRTNQPTGS</sequence>
<protein>
    <recommendedName>
        <fullName evidence="3">Integrase catalytic domain-containing protein</fullName>
    </recommendedName>
</protein>
<dbReference type="Proteomes" id="UP000215405">
    <property type="component" value="Unassembled WGS sequence"/>
</dbReference>
<evidence type="ECO:0008006" key="3">
    <source>
        <dbReference type="Google" id="ProtNLM"/>
    </source>
</evidence>
<keyword evidence="2" id="KW-1185">Reference proteome</keyword>
<gene>
    <name evidence="1" type="ORF">B7H23_04480</name>
</gene>
<accession>A0A231V1W7</accession>
<comment type="caution">
    <text evidence="1">The sequence shown here is derived from an EMBL/GenBank/DDBJ whole genome shotgun (WGS) entry which is preliminary data.</text>
</comment>
<proteinExistence type="predicted"/>
<dbReference type="EMBL" id="NBYO01000001">
    <property type="protein sequence ID" value="OXT02183.1"/>
    <property type="molecule type" value="Genomic_DNA"/>
</dbReference>
<organism evidence="1 2">
    <name type="scientific">Notoacmeibacter marinus</name>
    <dbReference type="NCBI Taxonomy" id="1876515"/>
    <lineage>
        <taxon>Bacteria</taxon>
        <taxon>Pseudomonadati</taxon>
        <taxon>Pseudomonadota</taxon>
        <taxon>Alphaproteobacteria</taxon>
        <taxon>Hyphomicrobiales</taxon>
        <taxon>Notoacmeibacteraceae</taxon>
        <taxon>Notoacmeibacter</taxon>
    </lineage>
</organism>
<reference evidence="2" key="1">
    <citation type="journal article" date="2017" name="Int. J. Syst. Evol. Microbiol.">
        <title>Notoacmeibacter marinus gen. nov., sp. nov., isolated from the gut of a limpet and proposal of Notoacmeibacteraceae fam. nov. in the order Rhizobiales of the class Alphaproteobacteria.</title>
        <authorList>
            <person name="Huang Z."/>
            <person name="Guo F."/>
            <person name="Lai Q."/>
        </authorList>
    </citation>
    <scope>NUCLEOTIDE SEQUENCE [LARGE SCALE GENOMIC DNA]</scope>
    <source>
        <strain evidence="2">XMTR2A4</strain>
    </source>
</reference>
<dbReference type="AlphaFoldDB" id="A0A231V1W7"/>
<evidence type="ECO:0000313" key="1">
    <source>
        <dbReference type="EMBL" id="OXT02183.1"/>
    </source>
</evidence>
<name>A0A231V1W7_9HYPH</name>